<evidence type="ECO:0000313" key="10">
    <source>
        <dbReference type="EMBL" id="GMH97887.1"/>
    </source>
</evidence>
<dbReference type="SUPFAM" id="SSF52540">
    <property type="entry name" value="P-loop containing nucleoside triphosphate hydrolases"/>
    <property type="match status" value="1"/>
</dbReference>
<sequence>MEPLISRTDESDALHYLPKPLPISLSLENVSYQVPQKRSLFSRAINSPTPPPIEILSSVSCYVKPSALVAVLGSSGAGKTTLLDILAARNKSGRIDGKLYINNQESSRSSITLKSVSSYVVQEDEYIPTLSVYETLRYAQRMFLKNPSKDHIDILLEALRLSKVKDTIVGNADIRGVSGGQRRRLSIALGLLSNPSVLLLDEPTSGLDSPNALRVVKSLNQLSQHGLSIICSIHQPRSSIFHKFDLLLILHKGTTVYFGPAASAASYFEAHLHYPLPPNTNPADYFLDVLETDQSTLSRNFSSETNLSYSQHSEYDFEAPILGFSLTAEGQEMLDEIMKIRETKPPEFEGTRVPATRLQRTYTLILRTFKAKARAGKEFFVAPIVCCVLALLCGELFGEIPVWDPDETDWMGNPIPYWSGFTKRMSVILFSIIMFSLQSLPQLGKQVQERASFQRDRAGGLYSALEYFTAISLTDTPLHIVMVTVFSLIIYHTVHLLGSFWFFMLGMYVVLLFGYSAAHLIILFSADAISALSACMALIAYSFLLNGQVINREDMGGVEWMFNTSFIYNALEMITISEMESEEMIEAWGPVNSTDNPLQSAYGFAPQDKWICFRNLILATIFLRVGIFAVLHYKYVEMR</sequence>
<dbReference type="InterPro" id="IPR050352">
    <property type="entry name" value="ABCG_transporters"/>
</dbReference>
<evidence type="ECO:0000256" key="3">
    <source>
        <dbReference type="ARBA" id="ARBA00022692"/>
    </source>
</evidence>
<dbReference type="InterPro" id="IPR043926">
    <property type="entry name" value="ABCG_dom"/>
</dbReference>
<dbReference type="GO" id="GO:0140359">
    <property type="term" value="F:ABC-type transporter activity"/>
    <property type="evidence" value="ECO:0007669"/>
    <property type="project" value="InterPro"/>
</dbReference>
<dbReference type="PANTHER" id="PTHR48041">
    <property type="entry name" value="ABC TRANSPORTER G FAMILY MEMBER 28"/>
    <property type="match status" value="1"/>
</dbReference>
<evidence type="ECO:0000256" key="8">
    <source>
        <dbReference type="SAM" id="Phobius"/>
    </source>
</evidence>
<evidence type="ECO:0000313" key="11">
    <source>
        <dbReference type="Proteomes" id="UP001165160"/>
    </source>
</evidence>
<dbReference type="Gene3D" id="3.40.50.300">
    <property type="entry name" value="P-loop containing nucleotide triphosphate hydrolases"/>
    <property type="match status" value="1"/>
</dbReference>
<evidence type="ECO:0000256" key="5">
    <source>
        <dbReference type="ARBA" id="ARBA00022840"/>
    </source>
</evidence>
<dbReference type="Pfam" id="PF00005">
    <property type="entry name" value="ABC_tran"/>
    <property type="match status" value="1"/>
</dbReference>
<dbReference type="Pfam" id="PF01061">
    <property type="entry name" value="ABC2_membrane"/>
    <property type="match status" value="1"/>
</dbReference>
<dbReference type="GO" id="GO:0016887">
    <property type="term" value="F:ATP hydrolysis activity"/>
    <property type="evidence" value="ECO:0007669"/>
    <property type="project" value="InterPro"/>
</dbReference>
<dbReference type="InterPro" id="IPR013525">
    <property type="entry name" value="ABC2_TM"/>
</dbReference>
<comment type="subcellular location">
    <subcellularLocation>
        <location evidence="1">Membrane</location>
        <topology evidence="1">Multi-pass membrane protein</topology>
    </subcellularLocation>
</comment>
<keyword evidence="5" id="KW-0067">ATP-binding</keyword>
<evidence type="ECO:0000256" key="6">
    <source>
        <dbReference type="ARBA" id="ARBA00022989"/>
    </source>
</evidence>
<feature type="transmembrane region" description="Helical" evidence="8">
    <location>
        <begin position="616"/>
        <end position="636"/>
    </location>
</feature>
<dbReference type="InterPro" id="IPR027417">
    <property type="entry name" value="P-loop_NTPase"/>
</dbReference>
<dbReference type="SMART" id="SM00382">
    <property type="entry name" value="AAA"/>
    <property type="match status" value="1"/>
</dbReference>
<dbReference type="InterPro" id="IPR003439">
    <property type="entry name" value="ABC_transporter-like_ATP-bd"/>
</dbReference>
<feature type="transmembrane region" description="Helical" evidence="8">
    <location>
        <begin position="480"/>
        <end position="513"/>
    </location>
</feature>
<proteinExistence type="predicted"/>
<keyword evidence="6 8" id="KW-1133">Transmembrane helix</keyword>
<name>A0A9W7BWI1_9STRA</name>
<evidence type="ECO:0000256" key="1">
    <source>
        <dbReference type="ARBA" id="ARBA00004141"/>
    </source>
</evidence>
<dbReference type="PROSITE" id="PS50893">
    <property type="entry name" value="ABC_TRANSPORTER_2"/>
    <property type="match status" value="1"/>
</dbReference>
<dbReference type="InterPro" id="IPR017871">
    <property type="entry name" value="ABC_transporter-like_CS"/>
</dbReference>
<keyword evidence="3 8" id="KW-0812">Transmembrane</keyword>
<evidence type="ECO:0000256" key="7">
    <source>
        <dbReference type="ARBA" id="ARBA00023136"/>
    </source>
</evidence>
<evidence type="ECO:0000256" key="4">
    <source>
        <dbReference type="ARBA" id="ARBA00022741"/>
    </source>
</evidence>
<dbReference type="GO" id="GO:0005524">
    <property type="term" value="F:ATP binding"/>
    <property type="evidence" value="ECO:0007669"/>
    <property type="project" value="UniProtKB-KW"/>
</dbReference>
<feature type="transmembrane region" description="Helical" evidence="8">
    <location>
        <begin position="520"/>
        <end position="544"/>
    </location>
</feature>
<dbReference type="EMBL" id="BRXX01000208">
    <property type="protein sequence ID" value="GMH97887.1"/>
    <property type="molecule type" value="Genomic_DNA"/>
</dbReference>
<gene>
    <name evidence="10" type="ORF">TrVE_jg8328</name>
</gene>
<feature type="domain" description="ABC transporter" evidence="9">
    <location>
        <begin position="25"/>
        <end position="277"/>
    </location>
</feature>
<keyword evidence="2" id="KW-0813">Transport</keyword>
<comment type="caution">
    <text evidence="10">The sequence shown here is derived from an EMBL/GenBank/DDBJ whole genome shotgun (WGS) entry which is preliminary data.</text>
</comment>
<dbReference type="Pfam" id="PF19055">
    <property type="entry name" value="ABC2_membrane_7"/>
    <property type="match status" value="1"/>
</dbReference>
<dbReference type="InterPro" id="IPR003593">
    <property type="entry name" value="AAA+_ATPase"/>
</dbReference>
<keyword evidence="11" id="KW-1185">Reference proteome</keyword>
<keyword evidence="4" id="KW-0547">Nucleotide-binding</keyword>
<dbReference type="CDD" id="cd03213">
    <property type="entry name" value="ABCG_EPDR"/>
    <property type="match status" value="1"/>
</dbReference>
<organism evidence="10 11">
    <name type="scientific">Triparma verrucosa</name>
    <dbReference type="NCBI Taxonomy" id="1606542"/>
    <lineage>
        <taxon>Eukaryota</taxon>
        <taxon>Sar</taxon>
        <taxon>Stramenopiles</taxon>
        <taxon>Ochrophyta</taxon>
        <taxon>Bolidophyceae</taxon>
        <taxon>Parmales</taxon>
        <taxon>Triparmaceae</taxon>
        <taxon>Triparma</taxon>
    </lineage>
</organism>
<protein>
    <recommendedName>
        <fullName evidence="9">ABC transporter domain-containing protein</fullName>
    </recommendedName>
</protein>
<dbReference type="GO" id="GO:0016020">
    <property type="term" value="C:membrane"/>
    <property type="evidence" value="ECO:0007669"/>
    <property type="project" value="UniProtKB-SubCell"/>
</dbReference>
<reference evidence="11" key="1">
    <citation type="journal article" date="2023" name="Commun. Biol.">
        <title>Genome analysis of Parmales, the sister group of diatoms, reveals the evolutionary specialization of diatoms from phago-mixotrophs to photoautotrophs.</title>
        <authorList>
            <person name="Ban H."/>
            <person name="Sato S."/>
            <person name="Yoshikawa S."/>
            <person name="Yamada K."/>
            <person name="Nakamura Y."/>
            <person name="Ichinomiya M."/>
            <person name="Sato N."/>
            <person name="Blanc-Mathieu R."/>
            <person name="Endo H."/>
            <person name="Kuwata A."/>
            <person name="Ogata H."/>
        </authorList>
    </citation>
    <scope>NUCLEOTIDE SEQUENCE [LARGE SCALE GENOMIC DNA]</scope>
    <source>
        <strain evidence="11">NIES 3699</strain>
    </source>
</reference>
<keyword evidence="7 8" id="KW-0472">Membrane</keyword>
<dbReference type="AlphaFoldDB" id="A0A9W7BWI1"/>
<dbReference type="PROSITE" id="PS00211">
    <property type="entry name" value="ABC_TRANSPORTER_1"/>
    <property type="match status" value="1"/>
</dbReference>
<evidence type="ECO:0000256" key="2">
    <source>
        <dbReference type="ARBA" id="ARBA00022448"/>
    </source>
</evidence>
<evidence type="ECO:0000259" key="9">
    <source>
        <dbReference type="PROSITE" id="PS50893"/>
    </source>
</evidence>
<accession>A0A9W7BWI1</accession>
<dbReference type="PANTHER" id="PTHR48041:SF91">
    <property type="entry name" value="ABC TRANSPORTER G FAMILY MEMBER 28"/>
    <property type="match status" value="1"/>
</dbReference>
<dbReference type="Proteomes" id="UP001165160">
    <property type="component" value="Unassembled WGS sequence"/>
</dbReference>